<dbReference type="EMBL" id="JAHQCW010000006">
    <property type="protein sequence ID" value="MBU9736046.1"/>
    <property type="molecule type" value="Genomic_DNA"/>
</dbReference>
<dbReference type="PROSITE" id="PS50977">
    <property type="entry name" value="HTH_TETR_2"/>
    <property type="match status" value="1"/>
</dbReference>
<evidence type="ECO:0000256" key="2">
    <source>
        <dbReference type="PROSITE-ProRule" id="PRU00335"/>
    </source>
</evidence>
<comment type="caution">
    <text evidence="4">The sequence shown here is derived from an EMBL/GenBank/DDBJ whole genome shotgun (WGS) entry which is preliminary data.</text>
</comment>
<reference evidence="4" key="1">
    <citation type="submission" date="2021-06" db="EMBL/GenBank/DDBJ databases">
        <title>Description of novel taxa of the family Lachnospiraceae.</title>
        <authorList>
            <person name="Chaplin A.V."/>
            <person name="Sokolova S.R."/>
            <person name="Pikina A.P."/>
            <person name="Korzhanova M."/>
            <person name="Belova V."/>
            <person name="Korostin D."/>
            <person name="Efimov B.A."/>
        </authorList>
    </citation>
    <scope>NUCLEOTIDE SEQUENCE</scope>
    <source>
        <strain evidence="4">ASD5720</strain>
    </source>
</reference>
<keyword evidence="1 2" id="KW-0238">DNA-binding</keyword>
<gene>
    <name evidence="4" type="ORF">KTH89_05810</name>
</gene>
<organism evidence="4 5">
    <name type="scientific">Diplocloster agilis</name>
    <dbReference type="NCBI Taxonomy" id="2850323"/>
    <lineage>
        <taxon>Bacteria</taxon>
        <taxon>Bacillati</taxon>
        <taxon>Bacillota</taxon>
        <taxon>Clostridia</taxon>
        <taxon>Lachnospirales</taxon>
        <taxon>Lachnospiraceae</taxon>
        <taxon>Diplocloster</taxon>
    </lineage>
</organism>
<feature type="domain" description="HTH tetR-type" evidence="3">
    <location>
        <begin position="5"/>
        <end position="65"/>
    </location>
</feature>
<dbReference type="Pfam" id="PF00440">
    <property type="entry name" value="TetR_N"/>
    <property type="match status" value="1"/>
</dbReference>
<evidence type="ECO:0000259" key="3">
    <source>
        <dbReference type="PROSITE" id="PS50977"/>
    </source>
</evidence>
<proteinExistence type="predicted"/>
<dbReference type="RefSeq" id="WP_158347993.1">
    <property type="nucleotide sequence ID" value="NZ_JAHQCW010000006.1"/>
</dbReference>
<protein>
    <submittedName>
        <fullName evidence="4">TetR/AcrR family transcriptional regulator</fullName>
    </submittedName>
</protein>
<evidence type="ECO:0000256" key="1">
    <source>
        <dbReference type="ARBA" id="ARBA00023125"/>
    </source>
</evidence>
<dbReference type="Proteomes" id="UP000712157">
    <property type="component" value="Unassembled WGS sequence"/>
</dbReference>
<keyword evidence="5" id="KW-1185">Reference proteome</keyword>
<name>A0A949JXP3_9FIRM</name>
<evidence type="ECO:0000313" key="4">
    <source>
        <dbReference type="EMBL" id="MBU9736046.1"/>
    </source>
</evidence>
<dbReference type="Gene3D" id="1.10.357.10">
    <property type="entry name" value="Tetracycline Repressor, domain 2"/>
    <property type="match status" value="1"/>
</dbReference>
<accession>A0A949JXP3</accession>
<dbReference type="AlphaFoldDB" id="A0A949JXP3"/>
<feature type="DNA-binding region" description="H-T-H motif" evidence="2">
    <location>
        <begin position="28"/>
        <end position="47"/>
    </location>
</feature>
<dbReference type="InterPro" id="IPR001647">
    <property type="entry name" value="HTH_TetR"/>
</dbReference>
<sequence>MNKNVTSKEHILSVTQEIAKNEGLANISIRKVAERCNIAIGSIYNYYPTKSALIIAVIENFWCGLFHRDICTWSEKIRFTESFEDIYHKFYTYLQEFRHNFLQQIASLTVAEKEAGRKAEAETFQHIQKGFLALLERDTQIREDIWDEKFTKEDFSLFLFANMMCMLRNDQTDCTFLIELLNRLLYT</sequence>
<dbReference type="SUPFAM" id="SSF46689">
    <property type="entry name" value="Homeodomain-like"/>
    <property type="match status" value="1"/>
</dbReference>
<evidence type="ECO:0000313" key="5">
    <source>
        <dbReference type="Proteomes" id="UP000712157"/>
    </source>
</evidence>
<dbReference type="InterPro" id="IPR009057">
    <property type="entry name" value="Homeodomain-like_sf"/>
</dbReference>
<dbReference type="GO" id="GO:0003677">
    <property type="term" value="F:DNA binding"/>
    <property type="evidence" value="ECO:0007669"/>
    <property type="project" value="UniProtKB-UniRule"/>
</dbReference>